<dbReference type="InterPro" id="IPR036582">
    <property type="entry name" value="Mao_N_sf"/>
</dbReference>
<feature type="domain" description="Copper amine oxidase-like N-terminal" evidence="3">
    <location>
        <begin position="33"/>
        <end position="140"/>
    </location>
</feature>
<gene>
    <name evidence="4" type="ORF">HZF24_10770</name>
</gene>
<dbReference type="InterPro" id="IPR019198">
    <property type="entry name" value="Beta_propeller_containing"/>
</dbReference>
<feature type="signal peptide" evidence="2">
    <location>
        <begin position="1"/>
        <end position="26"/>
    </location>
</feature>
<sequence length="736" mass="84082">MKTKGCLKIFLILMILIFTFNFNVFADTNISVYVDNEKIDFDVNPIIEDGRTLIPLRGVFEKLGARVDWNKNISEVVIKDKSNEIQMLLGKNKVMVNGEIKDIDVPTKMINSRTFAPLRFITENLGHTIKWDDSTNSIYIAKNNNNVPISQNRILTVGSKENLIALLEYNSKLYNYIWREGRAVSDNGVSMDKSEAETPATSPGYESDNSDTNNQVEGVQEGDIIKNDGKYIYVNTFSGLKIIDSNPANPQIVSTVAVPENTSISEMFISDKKLIIIGQNNMFHIMNDTMDSKIMIWPPRQYDDRTNVLIYDIENIEKPKLEKEYLFEGNYLSGRTIEDKLYLVSTKHINYYNYDIYSKDADIPTAYYTDVLTNTKYEFTYDEIKYFPNYIDSRYMYTIGIDLSADTQPDVDVYLGGSDTIYVSKDSMYAAIADYSYDYTAKQTEAFNPVYTSSTVVYKFNLYNGNIDVEAQGRVPGNIINQFSMDEYEGYFRIATTTGEMWQNTSENNVYVLNFHMQIAGRLEGLAQGERIYSTRFAGDRIYMVTFRQVDPLYVIDTSDPVKPAVVGELKIPGYSTYLHMVDENHILGFGYDTEVNQWGGMVNGGLKLTLFDVTKPNSPKEVYTDVIGSTGTYSELLYNHKALMFSLQKGLMAFPVNVMGDNYKTEFSGAYLYNVKNDGLSFNNKISHMGEDYSYGDEIKRIIYINDYLYTFSDNNIQVHSIKDNKKVSELSIRQ</sequence>
<dbReference type="Pfam" id="PF09826">
    <property type="entry name" value="Beta_propel"/>
    <property type="match status" value="1"/>
</dbReference>
<proteinExistence type="predicted"/>
<evidence type="ECO:0000313" key="5">
    <source>
        <dbReference type="Proteomes" id="UP000611629"/>
    </source>
</evidence>
<reference evidence="4" key="1">
    <citation type="submission" date="2020-07" db="EMBL/GenBank/DDBJ databases">
        <title>Genomic analysis of a strain of Sedimentibacter Hydroxybenzoicus DSM7310.</title>
        <authorList>
            <person name="Ma S."/>
        </authorList>
    </citation>
    <scope>NUCLEOTIDE SEQUENCE</scope>
    <source>
        <strain evidence="4">DSM 7310</strain>
    </source>
</reference>
<dbReference type="EMBL" id="JACBNQ010000011">
    <property type="protein sequence ID" value="NYB74617.1"/>
    <property type="molecule type" value="Genomic_DNA"/>
</dbReference>
<dbReference type="SUPFAM" id="SSF55383">
    <property type="entry name" value="Copper amine oxidase, domain N"/>
    <property type="match status" value="1"/>
</dbReference>
<accession>A0A974GWL0</accession>
<name>A0A974GWL0_SEDHY</name>
<dbReference type="AlphaFoldDB" id="A0A974GWL0"/>
<comment type="caution">
    <text evidence="4">The sequence shown here is derived from an EMBL/GenBank/DDBJ whole genome shotgun (WGS) entry which is preliminary data.</text>
</comment>
<evidence type="ECO:0000313" key="4">
    <source>
        <dbReference type="EMBL" id="NYB74617.1"/>
    </source>
</evidence>
<evidence type="ECO:0000259" key="3">
    <source>
        <dbReference type="Pfam" id="PF07833"/>
    </source>
</evidence>
<dbReference type="RefSeq" id="WP_179238319.1">
    <property type="nucleotide sequence ID" value="NZ_JACBNQ010000011.1"/>
</dbReference>
<feature type="chain" id="PRO_5037655921" evidence="2">
    <location>
        <begin position="27"/>
        <end position="736"/>
    </location>
</feature>
<organism evidence="4 5">
    <name type="scientific">Sedimentibacter hydroxybenzoicus DSM 7310</name>
    <dbReference type="NCBI Taxonomy" id="1123245"/>
    <lineage>
        <taxon>Bacteria</taxon>
        <taxon>Bacillati</taxon>
        <taxon>Bacillota</taxon>
        <taxon>Tissierellia</taxon>
        <taxon>Sedimentibacter</taxon>
    </lineage>
</organism>
<evidence type="ECO:0000256" key="1">
    <source>
        <dbReference type="SAM" id="MobiDB-lite"/>
    </source>
</evidence>
<keyword evidence="5" id="KW-1185">Reference proteome</keyword>
<dbReference type="Pfam" id="PF07833">
    <property type="entry name" value="Cu_amine_oxidN1"/>
    <property type="match status" value="1"/>
</dbReference>
<protein>
    <submittedName>
        <fullName evidence="4">Beta-propeller domain-containing protein</fullName>
    </submittedName>
</protein>
<feature type="region of interest" description="Disordered" evidence="1">
    <location>
        <begin position="189"/>
        <end position="220"/>
    </location>
</feature>
<evidence type="ECO:0000256" key="2">
    <source>
        <dbReference type="SAM" id="SignalP"/>
    </source>
</evidence>
<keyword evidence="2" id="KW-0732">Signal</keyword>
<dbReference type="InterPro" id="IPR012854">
    <property type="entry name" value="Cu_amine_oxidase-like_N"/>
</dbReference>
<dbReference type="Proteomes" id="UP000611629">
    <property type="component" value="Unassembled WGS sequence"/>
</dbReference>
<dbReference type="Gene3D" id="3.30.457.10">
    <property type="entry name" value="Copper amine oxidase-like, N-terminal domain"/>
    <property type="match status" value="1"/>
</dbReference>